<organism evidence="1 2">
    <name type="scientific">Aureimonas phyllosphaerae</name>
    <dbReference type="NCBI Taxonomy" id="1166078"/>
    <lineage>
        <taxon>Bacteria</taxon>
        <taxon>Pseudomonadati</taxon>
        <taxon>Pseudomonadota</taxon>
        <taxon>Alphaproteobacteria</taxon>
        <taxon>Hyphomicrobiales</taxon>
        <taxon>Aurantimonadaceae</taxon>
        <taxon>Aureimonas</taxon>
    </lineage>
</organism>
<sequence length="105" mass="12123">MNDLDLDLHFHAKTCFTDEEVAAMQKELLDVETELVGLRANVARWQGWCDRCRNEPELDRTACAEAAEWLKLAEGDVAASERLRDLLIDTLRWQAEINRRRAPVN</sequence>
<dbReference type="RefSeq" id="WP_090966251.1">
    <property type="nucleotide sequence ID" value="NZ_FOOA01000026.1"/>
</dbReference>
<dbReference type="AlphaFoldDB" id="A0A7W6BXS8"/>
<protein>
    <submittedName>
        <fullName evidence="1">Uncharacterized protein</fullName>
    </submittedName>
</protein>
<dbReference type="Proteomes" id="UP000531216">
    <property type="component" value="Unassembled WGS sequence"/>
</dbReference>
<keyword evidence="2" id="KW-1185">Reference proteome</keyword>
<evidence type="ECO:0000313" key="2">
    <source>
        <dbReference type="Proteomes" id="UP000531216"/>
    </source>
</evidence>
<evidence type="ECO:0000313" key="1">
    <source>
        <dbReference type="EMBL" id="MBB3938049.1"/>
    </source>
</evidence>
<gene>
    <name evidence="1" type="ORF">GGR05_004219</name>
</gene>
<proteinExistence type="predicted"/>
<comment type="caution">
    <text evidence="1">The sequence shown here is derived from an EMBL/GenBank/DDBJ whole genome shotgun (WGS) entry which is preliminary data.</text>
</comment>
<dbReference type="EMBL" id="JACIDO010000016">
    <property type="protein sequence ID" value="MBB3938049.1"/>
    <property type="molecule type" value="Genomic_DNA"/>
</dbReference>
<name>A0A7W6BXS8_9HYPH</name>
<reference evidence="1 2" key="1">
    <citation type="submission" date="2020-08" db="EMBL/GenBank/DDBJ databases">
        <title>Genomic Encyclopedia of Type Strains, Phase IV (KMG-IV): sequencing the most valuable type-strain genomes for metagenomic binning, comparative biology and taxonomic classification.</title>
        <authorList>
            <person name="Goeker M."/>
        </authorList>
    </citation>
    <scope>NUCLEOTIDE SEQUENCE [LARGE SCALE GENOMIC DNA]</scope>
    <source>
        <strain evidence="1 2">DSM 25024</strain>
    </source>
</reference>
<accession>A0A7W6BXS8</accession>